<dbReference type="AlphaFoldDB" id="A0A8H4VWX5"/>
<feature type="transmembrane region" description="Helical" evidence="1">
    <location>
        <begin position="24"/>
        <end position="44"/>
    </location>
</feature>
<dbReference type="Proteomes" id="UP000566819">
    <property type="component" value="Unassembled WGS sequence"/>
</dbReference>
<organism evidence="2 3">
    <name type="scientific">Cudoniella acicularis</name>
    <dbReference type="NCBI Taxonomy" id="354080"/>
    <lineage>
        <taxon>Eukaryota</taxon>
        <taxon>Fungi</taxon>
        <taxon>Dikarya</taxon>
        <taxon>Ascomycota</taxon>
        <taxon>Pezizomycotina</taxon>
        <taxon>Leotiomycetes</taxon>
        <taxon>Helotiales</taxon>
        <taxon>Tricladiaceae</taxon>
        <taxon>Cudoniella</taxon>
    </lineage>
</organism>
<name>A0A8H4VWX5_9HELO</name>
<reference evidence="2 3" key="1">
    <citation type="submission" date="2020-03" db="EMBL/GenBank/DDBJ databases">
        <title>Draft Genome Sequence of Cudoniella acicularis.</title>
        <authorList>
            <person name="Buettner E."/>
            <person name="Kellner H."/>
        </authorList>
    </citation>
    <scope>NUCLEOTIDE SEQUENCE [LARGE SCALE GENOMIC DNA]</scope>
    <source>
        <strain evidence="2 3">DSM 108380</strain>
    </source>
</reference>
<gene>
    <name evidence="2" type="ORF">G7Y89_g12537</name>
</gene>
<sequence length="100" mass="10694">MVILSFYPITVFPILQAPRWKRGYSVEVVLVTIVWMLFIAGCLLHRRDTKRAAAKLSLAAEGGSSGDLEVGGVGVVGEKEKEKGGAVHVEVAAVGSKEEL</sequence>
<evidence type="ECO:0000313" key="2">
    <source>
        <dbReference type="EMBL" id="KAF4625631.1"/>
    </source>
</evidence>
<evidence type="ECO:0000256" key="1">
    <source>
        <dbReference type="SAM" id="Phobius"/>
    </source>
</evidence>
<dbReference type="EMBL" id="JAAMPI010001330">
    <property type="protein sequence ID" value="KAF4625631.1"/>
    <property type="molecule type" value="Genomic_DNA"/>
</dbReference>
<proteinExistence type="predicted"/>
<dbReference type="OrthoDB" id="6132182at2759"/>
<keyword evidence="1" id="KW-0812">Transmembrane</keyword>
<evidence type="ECO:0000313" key="3">
    <source>
        <dbReference type="Proteomes" id="UP000566819"/>
    </source>
</evidence>
<accession>A0A8H4VWX5</accession>
<comment type="caution">
    <text evidence="2">The sequence shown here is derived from an EMBL/GenBank/DDBJ whole genome shotgun (WGS) entry which is preliminary data.</text>
</comment>
<keyword evidence="1" id="KW-0472">Membrane</keyword>
<keyword evidence="1" id="KW-1133">Transmembrane helix</keyword>
<keyword evidence="3" id="KW-1185">Reference proteome</keyword>
<protein>
    <submittedName>
        <fullName evidence="2">Uncharacterized protein</fullName>
    </submittedName>
</protein>